<feature type="domain" description="Bacterial repeat" evidence="7">
    <location>
        <begin position="1955"/>
        <end position="2017"/>
    </location>
</feature>
<dbReference type="CDD" id="cd11576">
    <property type="entry name" value="GH99_GH71_like_2"/>
    <property type="match status" value="1"/>
</dbReference>
<accession>A0A3D9KZW2</accession>
<dbReference type="PANTHER" id="PTHR45867:SF3">
    <property type="entry name" value="ACID PHOSPHATASE TYPE 7"/>
    <property type="match status" value="1"/>
</dbReference>
<feature type="domain" description="Bacterial repeat" evidence="7">
    <location>
        <begin position="1883"/>
        <end position="1944"/>
    </location>
</feature>
<dbReference type="InterPro" id="IPR013783">
    <property type="entry name" value="Ig-like_fold"/>
</dbReference>
<evidence type="ECO:0000256" key="2">
    <source>
        <dbReference type="SAM" id="SignalP"/>
    </source>
</evidence>
<comment type="caution">
    <text evidence="8">The sequence shown here is derived from an EMBL/GenBank/DDBJ whole genome shotgun (WGS) entry which is preliminary data.</text>
</comment>
<feature type="domain" description="Nbr1 FW" evidence="4">
    <location>
        <begin position="1092"/>
        <end position="1190"/>
    </location>
</feature>
<evidence type="ECO:0000259" key="6">
    <source>
        <dbReference type="Pfam" id="PF18962"/>
    </source>
</evidence>
<dbReference type="InterPro" id="IPR015914">
    <property type="entry name" value="PAPs_N"/>
</dbReference>
<keyword evidence="9" id="KW-1185">Reference proteome</keyword>
<dbReference type="PANTHER" id="PTHR45867">
    <property type="entry name" value="PURPLE ACID PHOSPHATASE"/>
    <property type="match status" value="1"/>
</dbReference>
<dbReference type="Pfam" id="PF18962">
    <property type="entry name" value="Por_Secre_tail"/>
    <property type="match status" value="1"/>
</dbReference>
<dbReference type="InterPro" id="IPR029052">
    <property type="entry name" value="Metallo-depent_PP-like"/>
</dbReference>
<evidence type="ECO:0000259" key="4">
    <source>
        <dbReference type="Pfam" id="PF16158"/>
    </source>
</evidence>
<feature type="domain" description="Purple acid phosphatase N-terminal" evidence="5">
    <location>
        <begin position="24"/>
        <end position="114"/>
    </location>
</feature>
<dbReference type="Gene3D" id="2.60.40.10">
    <property type="entry name" value="Immunoglobulins"/>
    <property type="match status" value="4"/>
</dbReference>
<dbReference type="EMBL" id="QREG01000019">
    <property type="protein sequence ID" value="RED94952.1"/>
    <property type="molecule type" value="Genomic_DNA"/>
</dbReference>
<feature type="domain" description="Bacterial repeat" evidence="7">
    <location>
        <begin position="1012"/>
        <end position="1075"/>
    </location>
</feature>
<dbReference type="InterPro" id="IPR008963">
    <property type="entry name" value="Purple_acid_Pase-like_N"/>
</dbReference>
<feature type="domain" description="Calcineurin-like phosphoesterase" evidence="3">
    <location>
        <begin position="143"/>
        <end position="296"/>
    </location>
</feature>
<dbReference type="SUPFAM" id="SSF49363">
    <property type="entry name" value="Purple acid phosphatase, N-terminal domain"/>
    <property type="match status" value="1"/>
</dbReference>
<evidence type="ECO:0000259" key="7">
    <source>
        <dbReference type="Pfam" id="PF18998"/>
    </source>
</evidence>
<protein>
    <submittedName>
        <fullName evidence="8">Putative secreted protein (Por secretion system target)</fullName>
    </submittedName>
</protein>
<dbReference type="InterPro" id="IPR004843">
    <property type="entry name" value="Calcineurin-like_PHP"/>
</dbReference>
<evidence type="ECO:0000313" key="9">
    <source>
        <dbReference type="Proteomes" id="UP000256779"/>
    </source>
</evidence>
<dbReference type="Pfam" id="PF16158">
    <property type="entry name" value="N_BRCA1_IG"/>
    <property type="match status" value="2"/>
</dbReference>
<dbReference type="Pfam" id="PF16656">
    <property type="entry name" value="Pur_ac_phosph_N"/>
    <property type="match status" value="1"/>
</dbReference>
<feature type="domain" description="Secretion system C-terminal sorting" evidence="6">
    <location>
        <begin position="2449"/>
        <end position="2524"/>
    </location>
</feature>
<dbReference type="Pfam" id="PF17957">
    <property type="entry name" value="Big_7"/>
    <property type="match status" value="1"/>
</dbReference>
<dbReference type="GO" id="GO:0046872">
    <property type="term" value="F:metal ion binding"/>
    <property type="evidence" value="ECO:0007669"/>
    <property type="project" value="InterPro"/>
</dbReference>
<proteinExistence type="predicted"/>
<evidence type="ECO:0000313" key="8">
    <source>
        <dbReference type="EMBL" id="RED94952.1"/>
    </source>
</evidence>
<keyword evidence="1 2" id="KW-0732">Signal</keyword>
<evidence type="ECO:0000256" key="1">
    <source>
        <dbReference type="ARBA" id="ARBA00022729"/>
    </source>
</evidence>
<dbReference type="Pfam" id="PF00149">
    <property type="entry name" value="Metallophos"/>
    <property type="match status" value="1"/>
</dbReference>
<feature type="domain" description="Bacterial repeat" evidence="7">
    <location>
        <begin position="2024"/>
        <end position="2087"/>
    </location>
</feature>
<organism evidence="8 9">
    <name type="scientific">Marinoscillum furvescens DSM 4134</name>
    <dbReference type="NCBI Taxonomy" id="1122208"/>
    <lineage>
        <taxon>Bacteria</taxon>
        <taxon>Pseudomonadati</taxon>
        <taxon>Bacteroidota</taxon>
        <taxon>Cytophagia</taxon>
        <taxon>Cytophagales</taxon>
        <taxon>Reichenbachiellaceae</taxon>
        <taxon>Marinoscillum</taxon>
    </lineage>
</organism>
<feature type="domain" description="Bacterial repeat" evidence="7">
    <location>
        <begin position="2099"/>
        <end position="2161"/>
    </location>
</feature>
<feature type="domain" description="Nbr1 FW" evidence="4">
    <location>
        <begin position="1618"/>
        <end position="1707"/>
    </location>
</feature>
<reference evidence="8 9" key="1">
    <citation type="submission" date="2018-07" db="EMBL/GenBank/DDBJ databases">
        <title>Genomic Encyclopedia of Type Strains, Phase IV (KMG-IV): sequencing the most valuable type-strain genomes for metagenomic binning, comparative biology and taxonomic classification.</title>
        <authorList>
            <person name="Goeker M."/>
        </authorList>
    </citation>
    <scope>NUCLEOTIDE SEQUENCE [LARGE SCALE GENOMIC DNA]</scope>
    <source>
        <strain evidence="8 9">DSM 4134</strain>
    </source>
</reference>
<dbReference type="Gene3D" id="3.20.20.80">
    <property type="entry name" value="Glycosidases"/>
    <property type="match status" value="1"/>
</dbReference>
<dbReference type="OrthoDB" id="957862at2"/>
<feature type="chain" id="PRO_5017820910" evidence="2">
    <location>
        <begin position="23"/>
        <end position="2525"/>
    </location>
</feature>
<dbReference type="SUPFAM" id="SSF56300">
    <property type="entry name" value="Metallo-dependent phosphatases"/>
    <property type="match status" value="1"/>
</dbReference>
<dbReference type="NCBIfam" id="TIGR04183">
    <property type="entry name" value="Por_Secre_tail"/>
    <property type="match status" value="1"/>
</dbReference>
<dbReference type="Proteomes" id="UP000256779">
    <property type="component" value="Unassembled WGS sequence"/>
</dbReference>
<dbReference type="Gene3D" id="2.60.40.380">
    <property type="entry name" value="Purple acid phosphatase-like, N-terminal"/>
    <property type="match status" value="1"/>
</dbReference>
<dbReference type="InterPro" id="IPR026444">
    <property type="entry name" value="Secre_tail"/>
</dbReference>
<evidence type="ECO:0000259" key="5">
    <source>
        <dbReference type="Pfam" id="PF16656"/>
    </source>
</evidence>
<dbReference type="GO" id="GO:0003993">
    <property type="term" value="F:acid phosphatase activity"/>
    <property type="evidence" value="ECO:0007669"/>
    <property type="project" value="InterPro"/>
</dbReference>
<dbReference type="InterPro" id="IPR044060">
    <property type="entry name" value="Bacterial_rp_domain"/>
</dbReference>
<dbReference type="RefSeq" id="WP_115869454.1">
    <property type="nucleotide sequence ID" value="NZ_QREG01000019.1"/>
</dbReference>
<feature type="signal peptide" evidence="2">
    <location>
        <begin position="1"/>
        <end position="22"/>
    </location>
</feature>
<dbReference type="Pfam" id="PF18998">
    <property type="entry name" value="Flg_new_2"/>
    <property type="match status" value="5"/>
</dbReference>
<gene>
    <name evidence="8" type="ORF">C7460_11964</name>
</gene>
<sequence>MIKHIPLTCVALLLAISLYATTDKYRLTLRDDPATSIVIGWNQIDGTGVTVYYGTTDQGTDYASYSHSTGATRSVGFAGMDNHFARLSGLQPNTIYYFVIKDSNSTSPRFWFKTAPNVPTERLAFIAGGDSRNNRTPRQNGNRLVSKLKPHAVLFGGDMTNACTNTEWKQWFDDWQFTISDDGRMYPIVAARGNHETNDDYIYHLFDTPRNNNSVYYALTFGGSLIRAYTLNTEIPVGGDQESWLHTDLLAHDHIIWKAAQYHKPIRPHVGGKPEKNDQYDAWARKFYDYNVKLVVECDAHTVKTTWPIIPSTNSGNDEGFIRDDANGTVYVGEGCWGAPNRPNDDNKSWTRNSGDFNQFKWIFVDQSKIEVRTIKLDNVTSVGENPNNNPFAIPANLDTWKPSNGEVVTILNNNVTLPTVAITAPGDGAYYQDLQTITVSADASDADGSVSSVAFYSNGELIATDNAAPYAVSFTIPGDGSFQLTAVATDNDGNTKTSDMVNITAGDYNFLDDAESLSGWQSSGSIALSPVSRQGANSIEFVGQATDEFRKAFTTAYNSGADPTHARLEFWYYVSDVSKLVGSNQVELGSGGAADVNEYNWKLNNLNNGWNFISLKTNEPRGVIGNPDLNAINWFRLYNTNKSGSVTTRIDGLKIVDPSVNYSVRNIEDLDNGSLFHFSVMSDNKGESPLQASNSQSLTSMQRLDAWIQSSEFVIGLGDHLVSKNEDDPFLSFIQNDPYWKTNFYPNIADGENQAFGKNQGAWGTGWELFNYVDNFFGRSNVDMQPNKVDYYAHFSHSGFKIHLIQLHFPDEPKNSTPFREESRAYMQQKLDSLAPIKTNKDIIIVAVHSYDGDFVRDGNLNAYRKNLLLSTADICLSATIHTFERYPQYNVDYPNGAVHYNTGAACHTGSTHGYMEFHVLDNPPRVVIQYINTEDNATRQLQTGYIDGIGDPTLAIVKEINGPAYEVDWATLPLSTDDCPNDPDKSAPGDCGCGIPEGTCTPHTLVVNNGTGDGSYAHDATVSITADTPPASQVFDRWVVNSGVPNIADATASSTTLVMGTEDASVTATYKASNLTNGAEFVSRTVPNEVIAGDTVSVTVVMKNTGLTTWTNAEGYKLGSQNQQDNTDWGFNRVQLETNDEIAPGQNKAFTFEIYVPETPGTYNFQWKMVQENVEWFGDPSLNLEVQVAAAPGDNQLTSKLMMGYQGWFLAKPDNSVPNEWRHWFTNGAGNDTPDAAYYGADMWPDMSEYSMAYNTNMTYADGSNAQLFSSYDSSTTNKHFEWMRDYNIHGVYLQRFIAEAQDSRFFDTRNQVLSNVINAAAMYDRKFALMYDLSDWPTTADLSDQIKADWEYLELNYNVPNNPGYARQEGKPVIAIWGIGFQDRGLALSEIQDIITYFKNRNGGMYLVGGVPSQWATLTGDSESGSEWRDVYRSLDMLSPWTVGRYATDPNNNWQTEVDNWLNTKIKPDLDTCLAQGMDYMPVIWPGFSSHNIYNNKPLNEVPRRGGDFYWRQAYNVINEGIDFVYVAMFDEVDEGTAMFKTAETKADVPVQLQNTLITMDEDGEALPSDWYLQLAGQTQDMLDGTIPISSTIPISPSVNGNGAVFISQDVPPTLATGASFTATVTMKNTGTTTFTPGGLYKLGSQNTQDNVNWGTNRIELGTGMSVAPNEQVTFTLSGTAPANPGVYNFQWRMVQDQVEWFGASSENFLITVGNVSNFLDDCDATTGWGSSQTLSLNTTTHQQGSGSLSFTGSTEMEFQKVFSPAHNGSLDENTAVLRFWYYISDASQMTGVNQVELGSGGTADSMEYNWSLPALQNGWNLINLQLSEASKIGTPDINAINWFRLYNFKSTSITTGLDAIQLIDPQGGVNYEVVVNSGSGDGTYADSTAVSISADAPPSGKEFDAWVITEGTATIADINAANTTLTINGSSVIVGATYKDVDYDLVVTSGTGDGAYTSGTDVTIVADPAPEGQEFDAWVIVSGSPAILDANAISTNLVMGAQNAEVQATYRNINYTLTVGSGTGDGSYTFNENATITADAAPSGQEFDRWVIASGSATLADELASSTTLTMGANDVTVNATYVTTTYALVVNSGNGSGSYAPGAQVNISAYAAPAGQVFAGWVIDAGTPTIADASAASTTLTMSTGTATISATYQAISNGATYVSQSGVPSTLNVGQTATVSVTMQNSGTSTWTRDALYKLGSQNNQDNTDWGFNRVWLDVSDQIAPNQNKVFTFDITAPATAGQYNFQWKMVQDHVEWFGGQSANVSITVVDPNQFLDDCDALTGWSTSSSNNLILSGTVQQGTNSVKIVGSGTDEFKKVFSPAYNSGLTATNARLEFWYYVSSPGLMSTSSNQVELGSGGGPDVNEYNWTISSFSSGWNFISLDISNAGITGGTPNLNAINWFRIYNSKSGSVTNRIDAIKLVNNGSSRTAEIDVDQSVDISIYPVPATDFVTVDAGSLVAEKVTAKVYNLAGIEVSSMQLEKASGNTWSIPVSGLESGLYVLHLSLDEHRIAKRIIIR</sequence>
<evidence type="ECO:0000259" key="3">
    <source>
        <dbReference type="Pfam" id="PF00149"/>
    </source>
</evidence>
<dbReference type="InterPro" id="IPR032350">
    <property type="entry name" value="Nbr1_FW"/>
</dbReference>
<name>A0A3D9KZW2_MARFU</name>